<dbReference type="CDD" id="cd00761">
    <property type="entry name" value="Glyco_tranf_GTA_type"/>
    <property type="match status" value="1"/>
</dbReference>
<dbReference type="Proteomes" id="UP001146019">
    <property type="component" value="Unassembled WGS sequence"/>
</dbReference>
<proteinExistence type="predicted"/>
<evidence type="ECO:0000313" key="1">
    <source>
        <dbReference type="EMBL" id="MCX5469845.1"/>
    </source>
</evidence>
<name>A0A9X3DWP8_9GAMM</name>
<gene>
    <name evidence="1" type="ORF">OSH00_19175</name>
</gene>
<organism evidence="1 2">
    <name type="scientific">Acinetobacter nematophilus</name>
    <dbReference type="NCBI Taxonomy" id="2994642"/>
    <lineage>
        <taxon>Bacteria</taxon>
        <taxon>Pseudomonadati</taxon>
        <taxon>Pseudomonadota</taxon>
        <taxon>Gammaproteobacteria</taxon>
        <taxon>Moraxellales</taxon>
        <taxon>Moraxellaceae</taxon>
        <taxon>Acinetobacter</taxon>
    </lineage>
</organism>
<reference evidence="1" key="1">
    <citation type="submission" date="2022-11" db="EMBL/GenBank/DDBJ databases">
        <title>Biodiversity and phylogenetic relationships of bacteria.</title>
        <authorList>
            <person name="Machado R.A.R."/>
            <person name="Bhat A."/>
            <person name="Loulou A."/>
            <person name="Kallel S."/>
        </authorList>
    </citation>
    <scope>NUCLEOTIDE SEQUENCE</scope>
    <source>
        <strain evidence="1">A-IN1</strain>
    </source>
</reference>
<comment type="caution">
    <text evidence="1">The sequence shown here is derived from an EMBL/GenBank/DDBJ whole genome shotgun (WGS) entry which is preliminary data.</text>
</comment>
<dbReference type="SUPFAM" id="SSF53448">
    <property type="entry name" value="Nucleotide-diphospho-sugar transferases"/>
    <property type="match status" value="1"/>
</dbReference>
<accession>A0A9X3DWP8</accession>
<protein>
    <submittedName>
        <fullName evidence="1">Glycosyltransferase family A protein</fullName>
    </submittedName>
</protein>
<dbReference type="RefSeq" id="WP_266131748.1">
    <property type="nucleotide sequence ID" value="NZ_JAPKMY010000015.1"/>
</dbReference>
<evidence type="ECO:0000313" key="2">
    <source>
        <dbReference type="Proteomes" id="UP001146019"/>
    </source>
</evidence>
<dbReference type="EMBL" id="JAPKMY010000015">
    <property type="protein sequence ID" value="MCX5469845.1"/>
    <property type="molecule type" value="Genomic_DNA"/>
</dbReference>
<keyword evidence="2" id="KW-1185">Reference proteome</keyword>
<dbReference type="AlphaFoldDB" id="A0A9X3DWP8"/>
<dbReference type="InterPro" id="IPR029044">
    <property type="entry name" value="Nucleotide-diphossugar_trans"/>
</dbReference>
<sequence>MEMKVFIKSLLAPAYYSLWRAYITIMGSIFRAKITNGYDIPIIINNRNRLTFLQKLIESLEVKGYRNIFIIDNNSDYQPLLNYYESCPYKIFRLDKNIGYLALWKTSIYKNFIKDFYVYTDSDVVPTENCPSDFLDQFLQVMKSEKDLMKIGLSLNIDDLPDCFSMKSQVIDWEHQYWQQESEDSRFYVANVDTTFALYRPFMKGGASRLKMYRSKKPFSAYHMPWYNDSANLSEEEKFYIENAKTSTHWTTKR</sequence>
<dbReference type="Gene3D" id="3.90.550.10">
    <property type="entry name" value="Spore Coat Polysaccharide Biosynthesis Protein SpsA, Chain A"/>
    <property type="match status" value="1"/>
</dbReference>